<dbReference type="PANTHER" id="PTHR45918:SF1">
    <property type="entry name" value="ALPHA-1,3_1,6-MANNOSYLTRANSFERASE ALG2"/>
    <property type="match status" value="1"/>
</dbReference>
<comment type="caution">
    <text evidence="5">The sequence shown here is derived from an EMBL/GenBank/DDBJ whole genome shotgun (WGS) entry which is preliminary data.</text>
</comment>
<comment type="catalytic activity">
    <reaction evidence="3">
        <text>an alpha-D-Man-(1-&gt;3)-beta-D-Man-(1-&gt;4)-beta-D-GlcNAc-(1-&gt;4)-alpha-D-GlcNAc-diphospho-di-trans,poly-cis-dolichol + GDP-alpha-D-mannose = an alpha-D-Man-(1-&gt;3)-[alpha-D-Man-(1-&gt;6)]-beta-D-Man-(1-&gt;4)-beta-D-GlcNAc-(1-&gt;4)-alpha-D-GlcNAc-diphospho-di-trans,poly-cis-dolichol + GDP + H(+)</text>
        <dbReference type="Rhea" id="RHEA:29519"/>
        <dbReference type="Rhea" id="RHEA-COMP:19513"/>
        <dbReference type="Rhea" id="RHEA-COMP:19515"/>
        <dbReference type="ChEBI" id="CHEBI:15378"/>
        <dbReference type="ChEBI" id="CHEBI:57527"/>
        <dbReference type="ChEBI" id="CHEBI:58189"/>
        <dbReference type="ChEBI" id="CHEBI:132510"/>
        <dbReference type="ChEBI" id="CHEBI:132511"/>
        <dbReference type="EC" id="2.4.1.257"/>
    </reaction>
    <physiologicalReaction direction="left-to-right" evidence="3">
        <dbReference type="Rhea" id="RHEA:29520"/>
    </physiologicalReaction>
</comment>
<evidence type="ECO:0000313" key="6">
    <source>
        <dbReference type="Proteomes" id="UP001054902"/>
    </source>
</evidence>
<keyword evidence="3" id="KW-0812">Transmembrane</keyword>
<dbReference type="InterPro" id="IPR027054">
    <property type="entry name" value="ALG2"/>
</dbReference>
<evidence type="ECO:0000256" key="1">
    <source>
        <dbReference type="ARBA" id="ARBA00022676"/>
    </source>
</evidence>
<gene>
    <name evidence="5" type="ORF">CTEN210_17318</name>
</gene>
<dbReference type="EC" id="2.4.1.132" evidence="3"/>
<sequence length="499" mass="56033">MTDQTTKTKPLHIVLIHLDLGIGGAEQLMLNLALASIGEPLNGDVSIFTTHCDQSHCFDAVRKASGSNPTEGILASKVHLVGQFLPVNVLGKGTAFCSTIRMMYLTYKAKRMYPDADVFVIDVLPSSIPYLVHGSKSVIYYCHFPDKLLTRDTVNGETSQSSTNVKSLFRSVYRKMLDYIEETTMSYSDVICFNSKFTREEVLKAFPSLQSLTSRMQVLYPAIDLDRFIEPDFNLKRLLASKASQSSSSDAQMPIVSLNRFERKKNIELLLHAYAIIHKDYTNDDKKDIGALPPLVIAGGYDHRNVENLEYLEELKTLAKSLGISSNTKFRPSVSDEERAVLLQSAICVVYTPYREHFGIVPLEAMYAGSATIAIKSGGPKETIIDGETGILVDQKDSEDYQSLASAIQELLRDTDKAIAMGQRGHEHVKEKFGLGPFRKDWKRILCEEAIPKGIHRQSNTDKRLTKVFAYILILVAWYTARYILAGSSKEWKQLYRFD</sequence>
<organism evidence="5 6">
    <name type="scientific">Chaetoceros tenuissimus</name>
    <dbReference type="NCBI Taxonomy" id="426638"/>
    <lineage>
        <taxon>Eukaryota</taxon>
        <taxon>Sar</taxon>
        <taxon>Stramenopiles</taxon>
        <taxon>Ochrophyta</taxon>
        <taxon>Bacillariophyta</taxon>
        <taxon>Coscinodiscophyceae</taxon>
        <taxon>Chaetocerotophycidae</taxon>
        <taxon>Chaetocerotales</taxon>
        <taxon>Chaetocerotaceae</taxon>
        <taxon>Chaetoceros</taxon>
    </lineage>
</organism>
<dbReference type="Pfam" id="PF00534">
    <property type="entry name" value="Glycos_transf_1"/>
    <property type="match status" value="1"/>
</dbReference>
<dbReference type="GO" id="GO:0102704">
    <property type="term" value="F:GDP-Man:Man(2)GlcNAc(2)-PP-Dol alpha-1,6-mannosyltransferase activity"/>
    <property type="evidence" value="ECO:0007669"/>
    <property type="project" value="UniProtKB-UniRule"/>
</dbReference>
<proteinExistence type="inferred from homology"/>
<comment type="catalytic activity">
    <reaction evidence="3">
        <text>a beta-D-Man-(1-&gt;4)-beta-D-GlcNAc-(1-&gt;4)-alpha-D-GlcNAc-diphospho-di-trans,poly-cis-dolichol + GDP-alpha-D-mannose = an alpha-D-Man-(1-&gt;3)-beta-D-Man-(1-&gt;4)-beta-D-GlcNAc-(1-&gt;4)-alpha-D-GlcNAc-diphospho-di-trans,poly-cis-dolichol + GDP + H(+)</text>
        <dbReference type="Rhea" id="RHEA:29515"/>
        <dbReference type="Rhea" id="RHEA-COMP:19511"/>
        <dbReference type="Rhea" id="RHEA-COMP:19513"/>
        <dbReference type="ChEBI" id="CHEBI:15378"/>
        <dbReference type="ChEBI" id="CHEBI:57527"/>
        <dbReference type="ChEBI" id="CHEBI:58189"/>
        <dbReference type="ChEBI" id="CHEBI:58472"/>
        <dbReference type="ChEBI" id="CHEBI:132510"/>
        <dbReference type="EC" id="2.4.1.132"/>
    </reaction>
    <physiologicalReaction direction="left-to-right" evidence="3">
        <dbReference type="Rhea" id="RHEA:29516"/>
    </physiologicalReaction>
</comment>
<dbReference type="InterPro" id="IPR001296">
    <property type="entry name" value="Glyco_trans_1"/>
</dbReference>
<dbReference type="EMBL" id="BLLK01000069">
    <property type="protein sequence ID" value="GFH60842.1"/>
    <property type="molecule type" value="Genomic_DNA"/>
</dbReference>
<keyword evidence="3" id="KW-0472">Membrane</keyword>
<evidence type="ECO:0000256" key="3">
    <source>
        <dbReference type="RuleBase" id="RU367136"/>
    </source>
</evidence>
<comment type="similarity">
    <text evidence="3">Belongs to the glycosyltransferase group 1 family.</text>
</comment>
<dbReference type="SUPFAM" id="SSF53756">
    <property type="entry name" value="UDP-Glycosyltransferase/glycogen phosphorylase"/>
    <property type="match status" value="1"/>
</dbReference>
<evidence type="ECO:0000256" key="2">
    <source>
        <dbReference type="ARBA" id="ARBA00022679"/>
    </source>
</evidence>
<comment type="function">
    <text evidence="3">Mannosylates Man(2)GlcNAc(2)-dolichol diphosphate and Man(1)GlcNAc(2)-dolichol diphosphate to form Man(3)GlcNAc(2)-dolichol diphosphate.</text>
</comment>
<dbReference type="Gene3D" id="3.40.50.2000">
    <property type="entry name" value="Glycogen Phosphorylase B"/>
    <property type="match status" value="1"/>
</dbReference>
<keyword evidence="6" id="KW-1185">Reference proteome</keyword>
<evidence type="ECO:0000313" key="5">
    <source>
        <dbReference type="EMBL" id="GFH60842.1"/>
    </source>
</evidence>
<reference evidence="5 6" key="1">
    <citation type="journal article" date="2021" name="Sci. Rep.">
        <title>The genome of the diatom Chaetoceros tenuissimus carries an ancient integrated fragment of an extant virus.</title>
        <authorList>
            <person name="Hongo Y."/>
            <person name="Kimura K."/>
            <person name="Takaki Y."/>
            <person name="Yoshida Y."/>
            <person name="Baba S."/>
            <person name="Kobayashi G."/>
            <person name="Nagasaki K."/>
            <person name="Hano T."/>
            <person name="Tomaru Y."/>
        </authorList>
    </citation>
    <scope>NUCLEOTIDE SEQUENCE [LARGE SCALE GENOMIC DNA]</scope>
    <source>
        <strain evidence="5 6">NIES-3715</strain>
    </source>
</reference>
<comment type="subcellular location">
    <subcellularLocation>
        <location evidence="3">Endoplasmic reticulum membrane</location>
        <topology evidence="3">Single-pass membrane protein</topology>
    </subcellularLocation>
</comment>
<protein>
    <recommendedName>
        <fullName evidence="3">Alpha-1,3/1,6-mannosyltransferase ALG2</fullName>
        <ecNumber evidence="3">2.4.1.132</ecNumber>
        <ecNumber evidence="3">2.4.1.257</ecNumber>
    </recommendedName>
    <alternativeName>
        <fullName evidence="3">GDP-Man:Man(1)GlcNAc(2)-PP-Dol alpha-1,3-mannosyltransferase</fullName>
    </alternativeName>
</protein>
<accession>A0AAD3HEF3</accession>
<dbReference type="Proteomes" id="UP001054902">
    <property type="component" value="Unassembled WGS sequence"/>
</dbReference>
<dbReference type="GO" id="GO:0004378">
    <property type="term" value="F:GDP-Man:Man(1)GlcNAc(2)-PP-Dol alpha-1,3-mannosyltransferase activity"/>
    <property type="evidence" value="ECO:0007669"/>
    <property type="project" value="UniProtKB-UniRule"/>
</dbReference>
<dbReference type="GO" id="GO:0005789">
    <property type="term" value="C:endoplasmic reticulum membrane"/>
    <property type="evidence" value="ECO:0007669"/>
    <property type="project" value="UniProtKB-SubCell"/>
</dbReference>
<keyword evidence="2 3" id="KW-0808">Transferase</keyword>
<feature type="transmembrane region" description="Helical" evidence="3">
    <location>
        <begin position="468"/>
        <end position="485"/>
    </location>
</feature>
<dbReference type="AlphaFoldDB" id="A0AAD3HEF3"/>
<comment type="pathway">
    <text evidence="3">Protein modification; protein glycosylation.</text>
</comment>
<evidence type="ECO:0000259" key="4">
    <source>
        <dbReference type="Pfam" id="PF00534"/>
    </source>
</evidence>
<dbReference type="PANTHER" id="PTHR45918">
    <property type="entry name" value="ALPHA-1,3/1,6-MANNOSYLTRANSFERASE ALG2"/>
    <property type="match status" value="1"/>
</dbReference>
<dbReference type="EC" id="2.4.1.257" evidence="3"/>
<name>A0AAD3HEF3_9STRA</name>
<feature type="domain" description="Glycosyl transferase family 1" evidence="4">
    <location>
        <begin position="254"/>
        <end position="426"/>
    </location>
</feature>
<keyword evidence="3" id="KW-1133">Transmembrane helix</keyword>
<keyword evidence="1 3" id="KW-0328">Glycosyltransferase</keyword>